<dbReference type="Pfam" id="PF13462">
    <property type="entry name" value="Thioredoxin_4"/>
    <property type="match status" value="1"/>
</dbReference>
<dbReference type="SUPFAM" id="SSF52833">
    <property type="entry name" value="Thioredoxin-like"/>
    <property type="match status" value="1"/>
</dbReference>
<evidence type="ECO:0000259" key="3">
    <source>
        <dbReference type="Pfam" id="PF13462"/>
    </source>
</evidence>
<keyword evidence="5" id="KW-1185">Reference proteome</keyword>
<keyword evidence="2" id="KW-0812">Transmembrane</keyword>
<reference evidence="4 5" key="1">
    <citation type="submission" date="2023-03" db="EMBL/GenBank/DDBJ databases">
        <title>Complete genome of Arcanobacterium canis strain DSM 25104 isolated in 2010 from a canine otitis externa in Germany.</title>
        <authorList>
            <person name="Borowiak M."/>
            <person name="Kreitlow A."/>
            <person name="Malorny B."/>
            <person name="Laemmler C."/>
            <person name="Prenger-Berninghoff E."/>
            <person name="Ploetz M."/>
            <person name="Abdulmawjood A."/>
        </authorList>
    </citation>
    <scope>NUCLEOTIDE SEQUENCE [LARGE SCALE GENOMIC DNA]</scope>
    <source>
        <strain evidence="4 5">DSM 25104</strain>
    </source>
</reference>
<evidence type="ECO:0000313" key="4">
    <source>
        <dbReference type="EMBL" id="WFM83599.1"/>
    </source>
</evidence>
<keyword evidence="2" id="KW-0472">Membrane</keyword>
<protein>
    <submittedName>
        <fullName evidence="4">Thioredoxin domain-containing protein</fullName>
    </submittedName>
</protein>
<dbReference type="PANTHER" id="PTHR35891">
    <property type="entry name" value="THIOL:DISULFIDE INTERCHANGE PROTEIN DSBA"/>
    <property type="match status" value="1"/>
</dbReference>
<keyword evidence="2" id="KW-1133">Transmembrane helix</keyword>
<feature type="transmembrane region" description="Helical" evidence="2">
    <location>
        <begin position="43"/>
        <end position="64"/>
    </location>
</feature>
<dbReference type="RefSeq" id="WP_278012994.1">
    <property type="nucleotide sequence ID" value="NZ_CP121208.1"/>
</dbReference>
<evidence type="ECO:0000313" key="5">
    <source>
        <dbReference type="Proteomes" id="UP001215216"/>
    </source>
</evidence>
<evidence type="ECO:0000256" key="1">
    <source>
        <dbReference type="SAM" id="MobiDB-lite"/>
    </source>
</evidence>
<name>A0ABY8FYM7_9ACTO</name>
<dbReference type="Proteomes" id="UP001215216">
    <property type="component" value="Chromosome"/>
</dbReference>
<gene>
    <name evidence="4" type="ORF">P7079_01045</name>
</gene>
<feature type="domain" description="Thioredoxin-like fold" evidence="3">
    <location>
        <begin position="106"/>
        <end position="265"/>
    </location>
</feature>
<dbReference type="Gene3D" id="3.40.30.10">
    <property type="entry name" value="Glutaredoxin"/>
    <property type="match status" value="1"/>
</dbReference>
<evidence type="ECO:0000256" key="2">
    <source>
        <dbReference type="SAM" id="Phobius"/>
    </source>
</evidence>
<accession>A0ABY8FYM7</accession>
<dbReference type="InterPro" id="IPR036249">
    <property type="entry name" value="Thioredoxin-like_sf"/>
</dbReference>
<feature type="region of interest" description="Disordered" evidence="1">
    <location>
        <begin position="1"/>
        <end position="20"/>
    </location>
</feature>
<dbReference type="InterPro" id="IPR012336">
    <property type="entry name" value="Thioredoxin-like_fold"/>
</dbReference>
<feature type="compositionally biased region" description="Polar residues" evidence="1">
    <location>
        <begin position="1"/>
        <end position="13"/>
    </location>
</feature>
<proteinExistence type="predicted"/>
<dbReference type="PANTHER" id="PTHR35891:SF2">
    <property type="entry name" value="THIOL:DISULFIDE INTERCHANGE PROTEIN DSBA"/>
    <property type="match status" value="1"/>
</dbReference>
<sequence length="282" mass="30644">MAPKQTPGTTSVKLSKEERRAAVREKARALKEAEAKRARRNKIVGIVVAAIVAVVVIVTSYMVLTSNSSEAKYGGTARALDIKNVDEDYGITINAKGEAGKKVDGKPEVAIYSDFRCPFCQQLELQNKDVINSYSSEGKIGFKFYPVNILHQPFSATGAAAIFYTATYAPEIARPMFEALMEQGAKTAESSAEQATPEDIREVAKKLGMKDKDLEDMAATITSKEWADYVTKATQAFSDKGYNGTPTVTVDGKKVDVRIEQFPQMLADISAGKAIPEAPKES</sequence>
<dbReference type="InterPro" id="IPR050824">
    <property type="entry name" value="Thiol_disulfide_DsbA"/>
</dbReference>
<dbReference type="EMBL" id="CP121208">
    <property type="protein sequence ID" value="WFM83599.1"/>
    <property type="molecule type" value="Genomic_DNA"/>
</dbReference>
<organism evidence="4 5">
    <name type="scientific">Arcanobacterium canis</name>
    <dbReference type="NCBI Taxonomy" id="999183"/>
    <lineage>
        <taxon>Bacteria</taxon>
        <taxon>Bacillati</taxon>
        <taxon>Actinomycetota</taxon>
        <taxon>Actinomycetes</taxon>
        <taxon>Actinomycetales</taxon>
        <taxon>Actinomycetaceae</taxon>
        <taxon>Arcanobacterium</taxon>
    </lineage>
</organism>